<protein>
    <submittedName>
        <fullName evidence="1">Cofactor required for Sp1 transcriptional activation subunit</fullName>
    </submittedName>
</protein>
<reference evidence="2" key="1">
    <citation type="journal article" date="2011" name="Nature">
        <title>Genome sequence and analysis of the tuber crop potato.</title>
        <authorList>
            <consortium name="The Potato Genome Sequencing Consortium"/>
        </authorList>
    </citation>
    <scope>NUCLEOTIDE SEQUENCE [LARGE SCALE GENOMIC DNA]</scope>
    <source>
        <strain evidence="2">cv. DM1-3 516 R44</strain>
    </source>
</reference>
<reference evidence="1" key="2">
    <citation type="submission" date="2015-06" db="UniProtKB">
        <authorList>
            <consortium name="EnsemblPlants"/>
        </authorList>
    </citation>
    <scope>IDENTIFICATION</scope>
    <source>
        <strain evidence="1">DM1-3 516 R44</strain>
    </source>
</reference>
<dbReference type="EnsemblPlants" id="PGSC0003DMT400025533">
    <property type="protein sequence ID" value="PGSC0003DMT400025533"/>
    <property type="gene ID" value="PGSC0003DMG401009863"/>
</dbReference>
<dbReference type="HOGENOM" id="CLU_3018072_0_0_1"/>
<evidence type="ECO:0000313" key="2">
    <source>
        <dbReference type="Proteomes" id="UP000011115"/>
    </source>
</evidence>
<sequence length="56" mass="6312">MSTATYPPPPPFYRLYKDYLQDPKSAPEPPPPIEGTYVLFGSNYTVKSLTRSSTPF</sequence>
<organism evidence="1 2">
    <name type="scientific">Solanum tuberosum</name>
    <name type="common">Potato</name>
    <dbReference type="NCBI Taxonomy" id="4113"/>
    <lineage>
        <taxon>Eukaryota</taxon>
        <taxon>Viridiplantae</taxon>
        <taxon>Streptophyta</taxon>
        <taxon>Embryophyta</taxon>
        <taxon>Tracheophyta</taxon>
        <taxon>Spermatophyta</taxon>
        <taxon>Magnoliopsida</taxon>
        <taxon>eudicotyledons</taxon>
        <taxon>Gunneridae</taxon>
        <taxon>Pentapetalae</taxon>
        <taxon>asterids</taxon>
        <taxon>lamiids</taxon>
        <taxon>Solanales</taxon>
        <taxon>Solanaceae</taxon>
        <taxon>Solanoideae</taxon>
        <taxon>Solaneae</taxon>
        <taxon>Solanum</taxon>
    </lineage>
</organism>
<dbReference type="Gramene" id="PGSC0003DMT400025533">
    <property type="protein sequence ID" value="PGSC0003DMT400025533"/>
    <property type="gene ID" value="PGSC0003DMG401009863"/>
</dbReference>
<dbReference type="OrthoDB" id="10253553at2759"/>
<keyword evidence="2" id="KW-1185">Reference proteome</keyword>
<dbReference type="ExpressionAtlas" id="M1ALK2">
    <property type="expression patterns" value="baseline"/>
</dbReference>
<accession>M1ALK2</accession>
<dbReference type="AlphaFoldDB" id="M1ALK2"/>
<name>M1ALK2_SOLTU</name>
<dbReference type="Proteomes" id="UP000011115">
    <property type="component" value="Unassembled WGS sequence"/>
</dbReference>
<evidence type="ECO:0000313" key="1">
    <source>
        <dbReference type="EnsemblPlants" id="PGSC0003DMT400025533"/>
    </source>
</evidence>
<proteinExistence type="predicted"/>
<gene>
    <name evidence="1" type="primary">LOC102597158</name>
</gene>